<evidence type="ECO:0000313" key="3">
    <source>
        <dbReference type="Proteomes" id="UP001457282"/>
    </source>
</evidence>
<comment type="caution">
    <text evidence="2">The sequence shown here is derived from an EMBL/GenBank/DDBJ whole genome shotgun (WGS) entry which is preliminary data.</text>
</comment>
<protein>
    <submittedName>
        <fullName evidence="2">Uncharacterized protein</fullName>
    </submittedName>
</protein>
<keyword evidence="3" id="KW-1185">Reference proteome</keyword>
<dbReference type="EMBL" id="JBEDUW010000003">
    <property type="protein sequence ID" value="KAK9937067.1"/>
    <property type="molecule type" value="Genomic_DNA"/>
</dbReference>
<feature type="compositionally biased region" description="Low complexity" evidence="1">
    <location>
        <begin position="31"/>
        <end position="41"/>
    </location>
</feature>
<dbReference type="AlphaFoldDB" id="A0AAW1XN81"/>
<dbReference type="Proteomes" id="UP001457282">
    <property type="component" value="Unassembled WGS sequence"/>
</dbReference>
<feature type="compositionally biased region" description="Polar residues" evidence="1">
    <location>
        <begin position="60"/>
        <end position="70"/>
    </location>
</feature>
<gene>
    <name evidence="2" type="ORF">M0R45_013884</name>
</gene>
<proteinExistence type="predicted"/>
<feature type="region of interest" description="Disordered" evidence="1">
    <location>
        <begin position="30"/>
        <end position="70"/>
    </location>
</feature>
<evidence type="ECO:0000256" key="1">
    <source>
        <dbReference type="SAM" id="MobiDB-lite"/>
    </source>
</evidence>
<sequence>MFVWFLSAMDDVESPRNRLEVAINEERSLSAREAAVAQQAAEEGERERAQKQPHPHPISPQLSPSRWNRR</sequence>
<name>A0AAW1XN81_RUBAR</name>
<accession>A0AAW1XN81</accession>
<organism evidence="2 3">
    <name type="scientific">Rubus argutus</name>
    <name type="common">Southern blackberry</name>
    <dbReference type="NCBI Taxonomy" id="59490"/>
    <lineage>
        <taxon>Eukaryota</taxon>
        <taxon>Viridiplantae</taxon>
        <taxon>Streptophyta</taxon>
        <taxon>Embryophyta</taxon>
        <taxon>Tracheophyta</taxon>
        <taxon>Spermatophyta</taxon>
        <taxon>Magnoliopsida</taxon>
        <taxon>eudicotyledons</taxon>
        <taxon>Gunneridae</taxon>
        <taxon>Pentapetalae</taxon>
        <taxon>rosids</taxon>
        <taxon>fabids</taxon>
        <taxon>Rosales</taxon>
        <taxon>Rosaceae</taxon>
        <taxon>Rosoideae</taxon>
        <taxon>Rosoideae incertae sedis</taxon>
        <taxon>Rubus</taxon>
    </lineage>
</organism>
<evidence type="ECO:0000313" key="2">
    <source>
        <dbReference type="EMBL" id="KAK9937067.1"/>
    </source>
</evidence>
<reference evidence="2 3" key="1">
    <citation type="journal article" date="2023" name="G3 (Bethesda)">
        <title>A chromosome-length genome assembly and annotation of blackberry (Rubus argutus, cv. 'Hillquist').</title>
        <authorList>
            <person name="Bruna T."/>
            <person name="Aryal R."/>
            <person name="Dudchenko O."/>
            <person name="Sargent D.J."/>
            <person name="Mead D."/>
            <person name="Buti M."/>
            <person name="Cavallini A."/>
            <person name="Hytonen T."/>
            <person name="Andres J."/>
            <person name="Pham M."/>
            <person name="Weisz D."/>
            <person name="Mascagni F."/>
            <person name="Usai G."/>
            <person name="Natali L."/>
            <person name="Bassil N."/>
            <person name="Fernandez G.E."/>
            <person name="Lomsadze A."/>
            <person name="Armour M."/>
            <person name="Olukolu B."/>
            <person name="Poorten T."/>
            <person name="Britton C."/>
            <person name="Davik J."/>
            <person name="Ashrafi H."/>
            <person name="Aiden E.L."/>
            <person name="Borodovsky M."/>
            <person name="Worthington M."/>
        </authorList>
    </citation>
    <scope>NUCLEOTIDE SEQUENCE [LARGE SCALE GENOMIC DNA]</scope>
    <source>
        <strain evidence="2">PI 553951</strain>
    </source>
</reference>